<organism evidence="17 18">
    <name type="scientific">Pinctada imbricata</name>
    <name type="common">Atlantic pearl-oyster</name>
    <name type="synonym">Pinctada martensii</name>
    <dbReference type="NCBI Taxonomy" id="66713"/>
    <lineage>
        <taxon>Eukaryota</taxon>
        <taxon>Metazoa</taxon>
        <taxon>Spiralia</taxon>
        <taxon>Lophotrochozoa</taxon>
        <taxon>Mollusca</taxon>
        <taxon>Bivalvia</taxon>
        <taxon>Autobranchia</taxon>
        <taxon>Pteriomorphia</taxon>
        <taxon>Pterioida</taxon>
        <taxon>Pterioidea</taxon>
        <taxon>Pteriidae</taxon>
        <taxon>Pinctada</taxon>
    </lineage>
</organism>
<dbReference type="Gene3D" id="3.40.50.150">
    <property type="entry name" value="Vaccinia Virus protein VP39"/>
    <property type="match status" value="2"/>
</dbReference>
<evidence type="ECO:0000256" key="12">
    <source>
        <dbReference type="ARBA" id="ARBA00049786"/>
    </source>
</evidence>
<name>A0AA88Y6X2_PINIB</name>
<keyword evidence="8" id="KW-0408">Iron</keyword>
<dbReference type="GO" id="GO:0030488">
    <property type="term" value="P:tRNA methylation"/>
    <property type="evidence" value="ECO:0007669"/>
    <property type="project" value="TreeGrafter"/>
</dbReference>
<dbReference type="AlphaFoldDB" id="A0AA88Y6X2"/>
<dbReference type="InterPro" id="IPR037151">
    <property type="entry name" value="AlkB-like_sf"/>
</dbReference>
<dbReference type="GO" id="GO:0005737">
    <property type="term" value="C:cytoplasm"/>
    <property type="evidence" value="ECO:0007669"/>
    <property type="project" value="TreeGrafter"/>
</dbReference>
<dbReference type="SUPFAM" id="SSF51197">
    <property type="entry name" value="Clavaminate synthase-like"/>
    <property type="match status" value="1"/>
</dbReference>
<evidence type="ECO:0000256" key="5">
    <source>
        <dbReference type="ARBA" id="ARBA00022679"/>
    </source>
</evidence>
<dbReference type="PROSITE" id="PS51471">
    <property type="entry name" value="FE2OG_OXY"/>
    <property type="match status" value="1"/>
</dbReference>
<comment type="similarity">
    <text evidence="2">Belongs to the alkB family.</text>
</comment>
<evidence type="ECO:0000259" key="16">
    <source>
        <dbReference type="PROSITE" id="PS51471"/>
    </source>
</evidence>
<evidence type="ECO:0000256" key="3">
    <source>
        <dbReference type="ARBA" id="ARBA00012808"/>
    </source>
</evidence>
<dbReference type="InterPro" id="IPR035979">
    <property type="entry name" value="RBD_domain_sf"/>
</dbReference>
<dbReference type="PANTHER" id="PTHR13069">
    <property type="entry name" value="ALKYLATED DNA REPAIR PROTEIN ALKB HOMOLOG 8"/>
    <property type="match status" value="1"/>
</dbReference>
<dbReference type="InterPro" id="IPR029063">
    <property type="entry name" value="SAM-dependent_MTases_sf"/>
</dbReference>
<evidence type="ECO:0000256" key="7">
    <source>
        <dbReference type="ARBA" id="ARBA00022884"/>
    </source>
</evidence>
<dbReference type="InterPro" id="IPR000504">
    <property type="entry name" value="RRM_dom"/>
</dbReference>
<evidence type="ECO:0000256" key="6">
    <source>
        <dbReference type="ARBA" id="ARBA00022833"/>
    </source>
</evidence>
<evidence type="ECO:0000313" key="18">
    <source>
        <dbReference type="Proteomes" id="UP001186944"/>
    </source>
</evidence>
<keyword evidence="18" id="KW-1185">Reference proteome</keyword>
<dbReference type="EC" id="2.1.1.229" evidence="3"/>
<evidence type="ECO:0000256" key="4">
    <source>
        <dbReference type="ARBA" id="ARBA00022603"/>
    </source>
</evidence>
<dbReference type="GO" id="GO:0106335">
    <property type="term" value="F:tRNA (5-carboxymethyluridine(34)-5-O)-methyltransferase activity"/>
    <property type="evidence" value="ECO:0007669"/>
    <property type="project" value="UniProtKB-EC"/>
</dbReference>
<dbReference type="CDD" id="cd02440">
    <property type="entry name" value="AdoMet_MTases"/>
    <property type="match status" value="1"/>
</dbReference>
<dbReference type="InterPro" id="IPR013216">
    <property type="entry name" value="Methyltransf_11"/>
</dbReference>
<dbReference type="GO" id="GO:0002098">
    <property type="term" value="P:tRNA wobble uridine modification"/>
    <property type="evidence" value="ECO:0007669"/>
    <property type="project" value="TreeGrafter"/>
</dbReference>
<dbReference type="Pfam" id="PF00076">
    <property type="entry name" value="RRM_1"/>
    <property type="match status" value="1"/>
</dbReference>
<dbReference type="Pfam" id="PF13532">
    <property type="entry name" value="2OG-FeII_Oxy_2"/>
    <property type="match status" value="1"/>
</dbReference>
<comment type="caution">
    <text evidence="17">The sequence shown here is derived from an EMBL/GenBank/DDBJ whole genome shotgun (WGS) entry which is preliminary data.</text>
</comment>
<comment type="cofactor">
    <cofactor evidence="1">
        <name>Fe(2+)</name>
        <dbReference type="ChEBI" id="CHEBI:29033"/>
    </cofactor>
</comment>
<evidence type="ECO:0000256" key="14">
    <source>
        <dbReference type="PROSITE-ProRule" id="PRU00176"/>
    </source>
</evidence>
<protein>
    <recommendedName>
        <fullName evidence="3">tRNA (carboxymethyluridine(34)-5-O)-methyltransferase</fullName>
        <ecNumber evidence="3">2.1.1.229</ecNumber>
    </recommendedName>
    <alternativeName>
        <fullName evidence="12">Alkylated DNA repair protein alkB homolog 8</fullName>
    </alternativeName>
    <alternativeName>
        <fullName evidence="13">S-adenosyl-L-methionine-dependent tRNA methyltransferase ALKBH8</fullName>
    </alternativeName>
</protein>
<dbReference type="EMBL" id="VSWD01000006">
    <property type="protein sequence ID" value="KAK3099761.1"/>
    <property type="molecule type" value="Genomic_DNA"/>
</dbReference>
<dbReference type="SMART" id="SM00360">
    <property type="entry name" value="RRM"/>
    <property type="match status" value="1"/>
</dbReference>
<dbReference type="InterPro" id="IPR051422">
    <property type="entry name" value="AlkB_tRNA_MeTrf/Diox"/>
</dbReference>
<evidence type="ECO:0000256" key="9">
    <source>
        <dbReference type="ARBA" id="ARBA00023268"/>
    </source>
</evidence>
<keyword evidence="5" id="KW-0808">Transferase</keyword>
<accession>A0AA88Y6X2</accession>
<evidence type="ECO:0000256" key="8">
    <source>
        <dbReference type="ARBA" id="ARBA00023004"/>
    </source>
</evidence>
<dbReference type="InterPro" id="IPR012677">
    <property type="entry name" value="Nucleotide-bd_a/b_plait_sf"/>
</dbReference>
<dbReference type="Gene3D" id="2.60.120.590">
    <property type="entry name" value="Alpha-ketoglutarate-dependent dioxygenase AlkB-like"/>
    <property type="match status" value="1"/>
</dbReference>
<keyword evidence="6" id="KW-0862">Zinc</keyword>
<dbReference type="GO" id="GO:0005634">
    <property type="term" value="C:nucleus"/>
    <property type="evidence" value="ECO:0007669"/>
    <property type="project" value="TreeGrafter"/>
</dbReference>
<comment type="function">
    <text evidence="11">Catalyzes the methylation of 5-carboxymethyl uridine to 5-methylcarboxymethyl uridine at the wobble position of the anticodon loop in tRNA via its methyltransferase domain. Catalyzes the last step in the formation of 5-methylcarboxymethyl uridine at the wobble position of the anticodon loop in target tRNA. Has a preference for tRNA(Arg) and tRNA(Glu), and does not bind tRNA(Lys). Binds tRNA and catalyzes the iron and alpha-ketoglutarate dependent hydroxylation of 5-methylcarboxymethyl uridine at the wobble position of the anticodon loop in tRNA via its dioxygenase domain, giving rise to 5-(S)-methoxycarbonylhydroxymethyluridine; has a preference for tRNA(Gly). Required for normal survival after DNA damage. May inhibit apoptosis and promote cell survival and angiogenesis.</text>
</comment>
<evidence type="ECO:0000259" key="15">
    <source>
        <dbReference type="PROSITE" id="PS50102"/>
    </source>
</evidence>
<keyword evidence="7 14" id="KW-0694">RNA-binding</keyword>
<dbReference type="PROSITE" id="PS50102">
    <property type="entry name" value="RRM"/>
    <property type="match status" value="1"/>
</dbReference>
<evidence type="ECO:0000256" key="2">
    <source>
        <dbReference type="ARBA" id="ARBA00007879"/>
    </source>
</evidence>
<reference evidence="17" key="1">
    <citation type="submission" date="2019-08" db="EMBL/GenBank/DDBJ databases">
        <title>The improved chromosome-level genome for the pearl oyster Pinctada fucata martensii using PacBio sequencing and Hi-C.</title>
        <authorList>
            <person name="Zheng Z."/>
        </authorList>
    </citation>
    <scope>NUCLEOTIDE SEQUENCE</scope>
    <source>
        <strain evidence="17">ZZ-2019</strain>
        <tissue evidence="17">Adductor muscle</tissue>
    </source>
</reference>
<evidence type="ECO:0000256" key="13">
    <source>
        <dbReference type="ARBA" id="ARBA00049802"/>
    </source>
</evidence>
<comment type="catalytic activity">
    <reaction evidence="10">
        <text>5-(carboxymethyl)uridine(34) in tRNA + S-adenosyl-L-methionine = 5-(2-methoxy-2-oxoethyl)uridine(34) in tRNA + S-adenosyl-L-homocysteine</text>
        <dbReference type="Rhea" id="RHEA:43208"/>
        <dbReference type="Rhea" id="RHEA-COMP:10407"/>
        <dbReference type="Rhea" id="RHEA-COMP:10408"/>
        <dbReference type="ChEBI" id="CHEBI:57856"/>
        <dbReference type="ChEBI" id="CHEBI:59789"/>
        <dbReference type="ChEBI" id="CHEBI:74851"/>
        <dbReference type="ChEBI" id="CHEBI:74882"/>
        <dbReference type="EC" id="2.1.1.229"/>
    </reaction>
</comment>
<gene>
    <name evidence="17" type="ORF">FSP39_009216</name>
</gene>
<dbReference type="GO" id="GO:0000049">
    <property type="term" value="F:tRNA binding"/>
    <property type="evidence" value="ECO:0007669"/>
    <property type="project" value="TreeGrafter"/>
</dbReference>
<dbReference type="InterPro" id="IPR005123">
    <property type="entry name" value="Oxoglu/Fe-dep_dioxygenase_dom"/>
</dbReference>
<keyword evidence="9" id="KW-0511">Multifunctional enzyme</keyword>
<dbReference type="SUPFAM" id="SSF53335">
    <property type="entry name" value="S-adenosyl-L-methionine-dependent methyltransferases"/>
    <property type="match status" value="1"/>
</dbReference>
<dbReference type="GO" id="GO:0008757">
    <property type="term" value="F:S-adenosylmethionine-dependent methyltransferase activity"/>
    <property type="evidence" value="ECO:0007669"/>
    <property type="project" value="InterPro"/>
</dbReference>
<evidence type="ECO:0000256" key="1">
    <source>
        <dbReference type="ARBA" id="ARBA00001954"/>
    </source>
</evidence>
<feature type="domain" description="RRM" evidence="15">
    <location>
        <begin position="45"/>
        <end position="122"/>
    </location>
</feature>
<dbReference type="Pfam" id="PF08241">
    <property type="entry name" value="Methyltransf_11"/>
    <property type="match status" value="1"/>
</dbReference>
<proteinExistence type="inferred from homology"/>
<dbReference type="PANTHER" id="PTHR13069:SF21">
    <property type="entry name" value="ALKYLATED DNA REPAIR PROTEIN ALKB HOMOLOG 8"/>
    <property type="match status" value="1"/>
</dbReference>
<evidence type="ECO:0000313" key="17">
    <source>
        <dbReference type="EMBL" id="KAK3099761.1"/>
    </source>
</evidence>
<dbReference type="InterPro" id="IPR027450">
    <property type="entry name" value="AlkB-like"/>
</dbReference>
<evidence type="ECO:0000256" key="11">
    <source>
        <dbReference type="ARBA" id="ARBA00045506"/>
    </source>
</evidence>
<dbReference type="Proteomes" id="UP001186944">
    <property type="component" value="Unassembled WGS sequence"/>
</dbReference>
<dbReference type="SUPFAM" id="SSF54928">
    <property type="entry name" value="RNA-binding domain, RBD"/>
    <property type="match status" value="1"/>
</dbReference>
<evidence type="ECO:0000256" key="10">
    <source>
        <dbReference type="ARBA" id="ARBA00034996"/>
    </source>
</evidence>
<sequence length="692" mass="77791">MAAPMEEQETSKKSRRKLLKKILRSQQTVLKRDGIETNNLCTKILCVINGGLDVGVSHDEISTIFSSHGDMEDIVMLPRKPYCFVCFAREHDAEVAMEKLNGTELPPTDHRGNPVTLYITYVSKVPQSLSPSNEFPPGLILIPDFVTEDYAGRLLSAIIWEDSANSAEQRSLKHRQVRHYGYEFKYGINDVDINDPLPNGIPPVCNDLLSDVKLKGIVNYIPDQLTVNKYEPGQGIPPHVDTPAAFEDGIMSLSLGSQVLMDFRHPDGRHLTVLLPPRSLMIMTGESRYLWSHGITPRKSDIVRMESGNLNVVKRDVRISFTFRKIIPPQERLSRILPTFNDKTSESDRDLDQEVTDLEKLEKEHVHQVYEEIADHFSGTRHTPWPRIVDFLNSQPPGALMADIGCGNGKYLGVNPSMYQIGSDRSSNLATICRDRQFQVFVGDVMTIPLKTSSMDVSICIAVIHHLSNQERRLKAIEELVRILRPGGKCLIYVWAMEQEVNKVKSKYLKEKKFEKSDSGSISSTVDCTINKNSVNVSMDGNIVKSDCMGDTDCSLISANGSETWTENDPKCNGDSEINVVRKGPSYSGGIDSSLSDTSTCKEDDCSKEMSCIKLAVHKNRTEFRQQDLLVPWERKSKSDSDKNNTSKCVFHRYYHVFMKGELEALCGKVRGCKVIGGYYDQGNWAVILEKL</sequence>
<dbReference type="Gene3D" id="3.30.70.330">
    <property type="match status" value="1"/>
</dbReference>
<keyword evidence="4" id="KW-0489">Methyltransferase</keyword>
<feature type="domain" description="Fe2OG dioxygenase" evidence="16">
    <location>
        <begin position="221"/>
        <end position="327"/>
    </location>
</feature>